<dbReference type="Proteomes" id="UP000541185">
    <property type="component" value="Unassembled WGS sequence"/>
</dbReference>
<dbReference type="SUPFAM" id="SSF46785">
    <property type="entry name" value="Winged helix' DNA-binding domain"/>
    <property type="match status" value="1"/>
</dbReference>
<dbReference type="AlphaFoldDB" id="A0A848H2Z4"/>
<evidence type="ECO:0000313" key="1">
    <source>
        <dbReference type="EMBL" id="NML45185.1"/>
    </source>
</evidence>
<keyword evidence="2" id="KW-1185">Reference proteome</keyword>
<dbReference type="InterPro" id="IPR036388">
    <property type="entry name" value="WH-like_DNA-bd_sf"/>
</dbReference>
<organism evidence="1 2">
    <name type="scientific">Ramlibacter agri</name>
    <dbReference type="NCBI Taxonomy" id="2728837"/>
    <lineage>
        <taxon>Bacteria</taxon>
        <taxon>Pseudomonadati</taxon>
        <taxon>Pseudomonadota</taxon>
        <taxon>Betaproteobacteria</taxon>
        <taxon>Burkholderiales</taxon>
        <taxon>Comamonadaceae</taxon>
        <taxon>Ramlibacter</taxon>
    </lineage>
</organism>
<comment type="caution">
    <text evidence="1">The sequence shown here is derived from an EMBL/GenBank/DDBJ whole genome shotgun (WGS) entry which is preliminary data.</text>
</comment>
<dbReference type="EMBL" id="JABBFX010000001">
    <property type="protein sequence ID" value="NML45185.1"/>
    <property type="molecule type" value="Genomic_DNA"/>
</dbReference>
<gene>
    <name evidence="1" type="ORF">HHL11_15635</name>
</gene>
<sequence length="121" mass="13605">MAAKRTNPPADVYLRFLQLADAIRGLPALPPLDPLEERILSWIARATREEERLSVRDMMSKDELGAPATIHGRLKSMREKGWIMLADTEDARRKQIELTRAALKHFEKLAKAMVQASKGAG</sequence>
<reference evidence="1 2" key="1">
    <citation type="submission" date="2020-04" db="EMBL/GenBank/DDBJ databases">
        <title>Ramlibacter sp. G-1-2-2 isolated from soil.</title>
        <authorList>
            <person name="Dahal R.H."/>
        </authorList>
    </citation>
    <scope>NUCLEOTIDE SEQUENCE [LARGE SCALE GENOMIC DNA]</scope>
    <source>
        <strain evidence="1 2">G-1-2-2</strain>
    </source>
</reference>
<protein>
    <submittedName>
        <fullName evidence="1">Winged helix-turn-helix domain-containing protein</fullName>
    </submittedName>
</protein>
<dbReference type="RefSeq" id="WP_169419271.1">
    <property type="nucleotide sequence ID" value="NZ_JABBFX010000001.1"/>
</dbReference>
<dbReference type="Gene3D" id="1.10.10.10">
    <property type="entry name" value="Winged helix-like DNA-binding domain superfamily/Winged helix DNA-binding domain"/>
    <property type="match status" value="1"/>
</dbReference>
<evidence type="ECO:0000313" key="2">
    <source>
        <dbReference type="Proteomes" id="UP000541185"/>
    </source>
</evidence>
<accession>A0A848H2Z4</accession>
<dbReference type="InterPro" id="IPR036390">
    <property type="entry name" value="WH_DNA-bd_sf"/>
</dbReference>
<name>A0A848H2Z4_9BURK</name>
<proteinExistence type="predicted"/>